<dbReference type="OrthoDB" id="2507488at2759"/>
<feature type="compositionally biased region" description="Polar residues" evidence="1">
    <location>
        <begin position="630"/>
        <end position="647"/>
    </location>
</feature>
<accession>A0A9P6HG66</accession>
<feature type="compositionally biased region" description="Basic residues" evidence="1">
    <location>
        <begin position="18"/>
        <end position="30"/>
    </location>
</feature>
<feature type="compositionally biased region" description="Basic and acidic residues" evidence="1">
    <location>
        <begin position="109"/>
        <end position="123"/>
    </location>
</feature>
<reference evidence="2" key="2">
    <citation type="submission" date="2020-11" db="EMBL/GenBank/DDBJ databases">
        <authorList>
            <consortium name="DOE Joint Genome Institute"/>
            <person name="Kuo A."/>
            <person name="Miyauchi S."/>
            <person name="Kiss E."/>
            <person name="Drula E."/>
            <person name="Kohler A."/>
            <person name="Sanchez-Garcia M."/>
            <person name="Andreopoulos B."/>
            <person name="Barry K.W."/>
            <person name="Bonito G."/>
            <person name="Buee M."/>
            <person name="Carver A."/>
            <person name="Chen C."/>
            <person name="Cichocki N."/>
            <person name="Clum A."/>
            <person name="Culley D."/>
            <person name="Crous P.W."/>
            <person name="Fauchery L."/>
            <person name="Girlanda M."/>
            <person name="Hayes R."/>
            <person name="Keri Z."/>
            <person name="Labutti K."/>
            <person name="Lipzen A."/>
            <person name="Lombard V."/>
            <person name="Magnuson J."/>
            <person name="Maillard F."/>
            <person name="Morin E."/>
            <person name="Murat C."/>
            <person name="Nolan M."/>
            <person name="Ohm R."/>
            <person name="Pangilinan J."/>
            <person name="Pereira M."/>
            <person name="Perotto S."/>
            <person name="Peter M."/>
            <person name="Riley R."/>
            <person name="Sitrit Y."/>
            <person name="Stielow B."/>
            <person name="Szollosi G."/>
            <person name="Zifcakova L."/>
            <person name="Stursova M."/>
            <person name="Spatafora J.W."/>
            <person name="Tedersoo L."/>
            <person name="Vaario L.-M."/>
            <person name="Yamada A."/>
            <person name="Yan M."/>
            <person name="Wang P."/>
            <person name="Xu J."/>
            <person name="Bruns T."/>
            <person name="Baldrian P."/>
            <person name="Vilgalys R."/>
            <person name="Henrissat B."/>
            <person name="Grigoriev I.V."/>
            <person name="Hibbett D."/>
            <person name="Nagy L.G."/>
            <person name="Martin F.M."/>
        </authorList>
    </citation>
    <scope>NUCLEOTIDE SEQUENCE</scope>
    <source>
        <strain evidence="2">UH-Tt-Lm1</strain>
    </source>
</reference>
<sequence length="647" mass="69672">MYRTSSPIFDVPEFPPLRRVKPLPKRKRIHPPSESDYDLGRTDNRSTPATVPSRTTATTTHLPSITPSSQLSLSARKDDGEKAGAQADRISAQLDYYKSTILGDPLTKPTERQRDPYDDDSPRKKIATQDASGLPSIYDIPLAAFGIYVPGITGPAADSSEGADEDYGEGDYVDHLQQHGNTKKRKVPANMSGGGRHGHRGDAGSGDNSGADDDDGQGGFGGTGGLVETTRGIPTGRSFEYDHPSQSGDQPPFSPTSSSGSILSLLPGQKIKMSAATRAGLQHKEVLKSRKKQLAAVLGALSHGDTLALDQALSARYPYGLPGELKGALVPPKTRLSKRKWPRILREARAKHFEGAGSPNSRFPVGDFSFVHESATSDRLRATREEVAVLHSKFEAELARQAAKSAEASKQATAAGNTGSGLKRSAPSNKQPAPGKTSTTKPVDPPPEPPVSTKKGKKKKRSALANASNPHHLRNYVPSRLPNSGQTNPTQNANSQNYLGPPPLQFLSARLPPRRKRYGDADATPAPSTLTNPTDEWICPFCEYRLFYGEEAEYQRTIRDRKKVLKRRRRAQERAAAAANGKSASSAAAATTAERSDVAQEDWNREVEYEGPYAKDAVQGQHKPPRWKAANSTVDEGVGATTTGGDV</sequence>
<dbReference type="EMBL" id="WIUZ02000007">
    <property type="protein sequence ID" value="KAF9785243.1"/>
    <property type="molecule type" value="Genomic_DNA"/>
</dbReference>
<protein>
    <submittedName>
        <fullName evidence="2">Uncharacterized protein</fullName>
    </submittedName>
</protein>
<feature type="compositionally biased region" description="Basic and acidic residues" evidence="1">
    <location>
        <begin position="594"/>
        <end position="608"/>
    </location>
</feature>
<feature type="compositionally biased region" description="Low complexity" evidence="1">
    <location>
        <begin position="405"/>
        <end position="415"/>
    </location>
</feature>
<feature type="region of interest" description="Disordered" evidence="1">
    <location>
        <begin position="1"/>
        <end position="133"/>
    </location>
</feature>
<proteinExistence type="predicted"/>
<evidence type="ECO:0000313" key="3">
    <source>
        <dbReference type="Proteomes" id="UP000736335"/>
    </source>
</evidence>
<dbReference type="AlphaFoldDB" id="A0A9P6HG66"/>
<feature type="compositionally biased region" description="Low complexity" evidence="1">
    <location>
        <begin position="574"/>
        <end position="593"/>
    </location>
</feature>
<feature type="compositionally biased region" description="Acidic residues" evidence="1">
    <location>
        <begin position="161"/>
        <end position="171"/>
    </location>
</feature>
<feature type="compositionally biased region" description="Polar residues" evidence="1">
    <location>
        <begin position="481"/>
        <end position="498"/>
    </location>
</feature>
<gene>
    <name evidence="2" type="ORF">BJ322DRAFT_1062168</name>
</gene>
<feature type="region of interest" description="Disordered" evidence="1">
    <location>
        <begin position="405"/>
        <end position="508"/>
    </location>
</feature>
<feature type="compositionally biased region" description="Polar residues" evidence="1">
    <location>
        <begin position="61"/>
        <end position="73"/>
    </location>
</feature>
<feature type="region of interest" description="Disordered" evidence="1">
    <location>
        <begin position="569"/>
        <end position="647"/>
    </location>
</feature>
<dbReference type="Proteomes" id="UP000736335">
    <property type="component" value="Unassembled WGS sequence"/>
</dbReference>
<keyword evidence="3" id="KW-1185">Reference proteome</keyword>
<organism evidence="2 3">
    <name type="scientific">Thelephora terrestris</name>
    <dbReference type="NCBI Taxonomy" id="56493"/>
    <lineage>
        <taxon>Eukaryota</taxon>
        <taxon>Fungi</taxon>
        <taxon>Dikarya</taxon>
        <taxon>Basidiomycota</taxon>
        <taxon>Agaricomycotina</taxon>
        <taxon>Agaricomycetes</taxon>
        <taxon>Thelephorales</taxon>
        <taxon>Thelephoraceae</taxon>
        <taxon>Thelephora</taxon>
    </lineage>
</organism>
<evidence type="ECO:0000256" key="1">
    <source>
        <dbReference type="SAM" id="MobiDB-lite"/>
    </source>
</evidence>
<reference evidence="2" key="1">
    <citation type="journal article" date="2020" name="Nat. Commun.">
        <title>Large-scale genome sequencing of mycorrhizal fungi provides insights into the early evolution of symbiotic traits.</title>
        <authorList>
            <person name="Miyauchi S."/>
            <person name="Kiss E."/>
            <person name="Kuo A."/>
            <person name="Drula E."/>
            <person name="Kohler A."/>
            <person name="Sanchez-Garcia M."/>
            <person name="Morin E."/>
            <person name="Andreopoulos B."/>
            <person name="Barry K.W."/>
            <person name="Bonito G."/>
            <person name="Buee M."/>
            <person name="Carver A."/>
            <person name="Chen C."/>
            <person name="Cichocki N."/>
            <person name="Clum A."/>
            <person name="Culley D."/>
            <person name="Crous P.W."/>
            <person name="Fauchery L."/>
            <person name="Girlanda M."/>
            <person name="Hayes R.D."/>
            <person name="Keri Z."/>
            <person name="LaButti K."/>
            <person name="Lipzen A."/>
            <person name="Lombard V."/>
            <person name="Magnuson J."/>
            <person name="Maillard F."/>
            <person name="Murat C."/>
            <person name="Nolan M."/>
            <person name="Ohm R.A."/>
            <person name="Pangilinan J."/>
            <person name="Pereira M.F."/>
            <person name="Perotto S."/>
            <person name="Peter M."/>
            <person name="Pfister S."/>
            <person name="Riley R."/>
            <person name="Sitrit Y."/>
            <person name="Stielow J.B."/>
            <person name="Szollosi G."/>
            <person name="Zifcakova L."/>
            <person name="Stursova M."/>
            <person name="Spatafora J.W."/>
            <person name="Tedersoo L."/>
            <person name="Vaario L.M."/>
            <person name="Yamada A."/>
            <person name="Yan M."/>
            <person name="Wang P."/>
            <person name="Xu J."/>
            <person name="Bruns T."/>
            <person name="Baldrian P."/>
            <person name="Vilgalys R."/>
            <person name="Dunand C."/>
            <person name="Henrissat B."/>
            <person name="Grigoriev I.V."/>
            <person name="Hibbett D."/>
            <person name="Nagy L.G."/>
            <person name="Martin F.M."/>
        </authorList>
    </citation>
    <scope>NUCLEOTIDE SEQUENCE</scope>
    <source>
        <strain evidence="2">UH-Tt-Lm1</strain>
    </source>
</reference>
<feature type="compositionally biased region" description="Low complexity" evidence="1">
    <location>
        <begin position="45"/>
        <end position="60"/>
    </location>
</feature>
<feature type="region of interest" description="Disordered" evidence="1">
    <location>
        <begin position="150"/>
        <end position="262"/>
    </location>
</feature>
<evidence type="ECO:0000313" key="2">
    <source>
        <dbReference type="EMBL" id="KAF9785243.1"/>
    </source>
</evidence>
<name>A0A9P6HG66_9AGAM</name>
<comment type="caution">
    <text evidence="2">The sequence shown here is derived from an EMBL/GenBank/DDBJ whole genome shotgun (WGS) entry which is preliminary data.</text>
</comment>